<name>A0ACC0UWX7_9HYPO</name>
<evidence type="ECO:0000313" key="1">
    <source>
        <dbReference type="EMBL" id="KAI9898172.1"/>
    </source>
</evidence>
<comment type="caution">
    <text evidence="1">The sequence shown here is derived from an EMBL/GenBank/DDBJ whole genome shotgun (WGS) entry which is preliminary data.</text>
</comment>
<organism evidence="1 2">
    <name type="scientific">Trichothecium roseum</name>
    <dbReference type="NCBI Taxonomy" id="47278"/>
    <lineage>
        <taxon>Eukaryota</taxon>
        <taxon>Fungi</taxon>
        <taxon>Dikarya</taxon>
        <taxon>Ascomycota</taxon>
        <taxon>Pezizomycotina</taxon>
        <taxon>Sordariomycetes</taxon>
        <taxon>Hypocreomycetidae</taxon>
        <taxon>Hypocreales</taxon>
        <taxon>Hypocreales incertae sedis</taxon>
        <taxon>Trichothecium</taxon>
    </lineage>
</organism>
<dbReference type="Proteomes" id="UP001163324">
    <property type="component" value="Chromosome 6"/>
</dbReference>
<keyword evidence="2" id="KW-1185">Reference proteome</keyword>
<accession>A0ACC0UWX7</accession>
<dbReference type="EMBL" id="CM047945">
    <property type="protein sequence ID" value="KAI9898172.1"/>
    <property type="molecule type" value="Genomic_DNA"/>
</dbReference>
<gene>
    <name evidence="1" type="ORF">N3K66_006532</name>
</gene>
<protein>
    <submittedName>
        <fullName evidence="1">Uncharacterized protein</fullName>
    </submittedName>
</protein>
<proteinExistence type="predicted"/>
<evidence type="ECO:0000313" key="2">
    <source>
        <dbReference type="Proteomes" id="UP001163324"/>
    </source>
</evidence>
<reference evidence="1" key="1">
    <citation type="submission" date="2022-10" db="EMBL/GenBank/DDBJ databases">
        <title>Complete Genome of Trichothecium roseum strain YXFP-22015, a Plant Pathogen Isolated from Citrus.</title>
        <authorList>
            <person name="Wang Y."/>
            <person name="Zhu L."/>
        </authorList>
    </citation>
    <scope>NUCLEOTIDE SEQUENCE</scope>
    <source>
        <strain evidence="1">YXFP-22015</strain>
    </source>
</reference>
<sequence length="1318" mass="147871">MSAVLPGKSRSRPQGLAAGCWSSKNISVYISGRALTILSDARTILQTIYDDDETPLEAVALDEHCGKIASCTSTQVRVYKPLSLQDGALKWALECAFPIAPPQSEAPHALSWGSSEELLVASDSLHLYTTQGDPKKIWEKALPNPVKSATLSCDSAYIISVGHYDRFPKVWRRLAYGTDEVRFDVCYLRHPEAVTAVRWRKPFHLEQNTDNVLYTFCVDATVRVWAPNDSQDGRHWHLWGKIDVGASVQDGPMMPRDVQLTFVVDSRDFTASVERAVKDRMADDSSTDDVALDHLVAVAQRTPEIVIAVDSEGLMSAWALENVESSATDSPRIFNIAQVRSRQFELLSGFMSLKNIPHVEICTYCERRSGRLHILMHAFDGRIGVFTTNVVDLFDPTLNEKRLTLETTWSGHSAPIQKMVRNFGGQAVVSRTSGGESILWKHGRTSSKSEPTLSRRSIIPAEGHIHRISVIRKGRFVIFLREKSIMLWDCRPRTAEQMASLSYKALGKPLCLVMLPRPQIRDYTTAHIATVTSEGKGIVWEVSLPRYFDDPGATSGAGIREFCRFELHNVKDLSYVLPVDPAGSLPVAHGFLDVFARDVAISYTKSGRVDFWTARVDLEQQNVDWLSTCTTETGLSNPALVSGSMLKKAALVNSTRSQFTIWDIGGARLEFAETYQTHNVIQDLDWTSTPDSQSILAVGFQYRVLLLSQMRFDYLNKGPAWASIREISIRELTPHPIGDSTWLSDGHLVIGAGNQMFVHDRSIGSSDQLIADSRMPHRKDGAWDMFEAVQRFNGPLPVFHPQFLSQCILVGKSDLVRRILISLHNTLKYYIAGEKVDDYLGLNLEEFFVPLETHGHTRGKTNGFSVNGDTHTEEGDGQDERFSEKTATAINEKLTKVGIPQLTGPEQIQLANIAECVGLVERHRRSIDENGARFMLFFRQHALHKGRTQEVHLSWREINWAYHSNSQDILVDFVTRQGQGRLAWADARESGVFMWLSDIAAVKAQFEIIARNEYTKDEDRNPIGCSLFYLALRKKSVLHGLWRMAVGVKEQAATQRLLSNNFADPKWKTAALKNAYALLSKRRFEYAAAFFLLGDDLEGAVNVCLHQVKDLQLAIAICRVYEGDGGSVLRKVLQEEVLPMAAQEGDRWLASWAFWMLGRRDMAVRALVTPVYELVETPHSPDIKARLFLTDDPALVVLYEQLRHRTLQTLRGASKVTPKVEWEFVLHSAKLYDRMGCDLLGLSLVRNWEFQKSAKPDFGGDVNPLTLLKRRSSLVVDDLPMSGIGRDISRNDLKKKVTAPPTQFQEPDASSLLDSFGF</sequence>